<dbReference type="GO" id="GO:0005737">
    <property type="term" value="C:cytoplasm"/>
    <property type="evidence" value="ECO:0007669"/>
    <property type="project" value="UniProtKB-SubCell"/>
</dbReference>
<dbReference type="GO" id="GO:0009346">
    <property type="term" value="C:ATP-independent citrate lyase complex"/>
    <property type="evidence" value="ECO:0007669"/>
    <property type="project" value="InterPro"/>
</dbReference>
<dbReference type="AlphaFoldDB" id="A0A285AYL4"/>
<protein>
    <recommendedName>
        <fullName evidence="8">Citrate lyase subunit beta</fullName>
        <ecNumber evidence="6">4.1.3.34</ecNumber>
        <ecNumber evidence="7">4.1.3.6</ecNumber>
    </recommendedName>
    <alternativeName>
        <fullName evidence="13">Citrate (pro-3S)-lyase subunit beta</fullName>
    </alternativeName>
    <alternativeName>
        <fullName evidence="14">Citryl-CoA lyase subunit</fullName>
    </alternativeName>
</protein>
<evidence type="ECO:0000256" key="18">
    <source>
        <dbReference type="PIRSR" id="PIRSR015582-2"/>
    </source>
</evidence>
<evidence type="ECO:0000256" key="8">
    <source>
        <dbReference type="ARBA" id="ARBA00015712"/>
    </source>
</evidence>
<reference evidence="22" key="1">
    <citation type="submission" date="2017-08" db="EMBL/GenBank/DDBJ databases">
        <authorList>
            <person name="Brisse S."/>
        </authorList>
    </citation>
    <scope>NUCLEOTIDE SEQUENCE [LARGE SCALE GENOMIC DNA]</scope>
    <source>
        <strain evidence="22">06D021</strain>
    </source>
</reference>
<keyword evidence="12 21" id="KW-0456">Lyase</keyword>
<feature type="domain" description="HpcH/HpaI aldolase/citrate lyase" evidence="20">
    <location>
        <begin position="30"/>
        <end position="248"/>
    </location>
</feature>
<comment type="subcellular location">
    <subcellularLocation>
        <location evidence="3">Cytoplasm</location>
    </subcellularLocation>
</comment>
<evidence type="ECO:0000313" key="21">
    <source>
        <dbReference type="EMBL" id="SNU33693.1"/>
    </source>
</evidence>
<dbReference type="SUPFAM" id="SSF51621">
    <property type="entry name" value="Phosphoenolpyruvate/pyruvate domain"/>
    <property type="match status" value="1"/>
</dbReference>
<dbReference type="Proteomes" id="UP000220639">
    <property type="component" value="Unassembled WGS sequence"/>
</dbReference>
<comment type="cofactor">
    <cofactor evidence="1">
        <name>Mg(2+)</name>
        <dbReference type="ChEBI" id="CHEBI:18420"/>
    </cofactor>
</comment>
<dbReference type="GO" id="GO:0006107">
    <property type="term" value="P:oxaloacetate metabolic process"/>
    <property type="evidence" value="ECO:0007669"/>
    <property type="project" value="TreeGrafter"/>
</dbReference>
<dbReference type="PANTHER" id="PTHR32308">
    <property type="entry name" value="LYASE BETA SUBUNIT, PUTATIVE (AFU_ORTHOLOGUE AFUA_4G13030)-RELATED"/>
    <property type="match status" value="1"/>
</dbReference>
<evidence type="ECO:0000256" key="1">
    <source>
        <dbReference type="ARBA" id="ARBA00001946"/>
    </source>
</evidence>
<evidence type="ECO:0000256" key="13">
    <source>
        <dbReference type="ARBA" id="ARBA00030255"/>
    </source>
</evidence>
<dbReference type="InterPro" id="IPR040442">
    <property type="entry name" value="Pyrv_kinase-like_dom_sf"/>
</dbReference>
<keyword evidence="9" id="KW-0963">Cytoplasm</keyword>
<proteinExistence type="inferred from homology"/>
<dbReference type="InterPro" id="IPR011206">
    <property type="entry name" value="Citrate_lyase_beta/mcl1/mcl2"/>
</dbReference>
<dbReference type="InterPro" id="IPR015813">
    <property type="entry name" value="Pyrv/PenolPyrv_kinase-like_dom"/>
</dbReference>
<evidence type="ECO:0000256" key="15">
    <source>
        <dbReference type="ARBA" id="ARBA00048308"/>
    </source>
</evidence>
<feature type="binding site" evidence="17">
    <location>
        <position position="91"/>
    </location>
    <ligand>
        <name>substrate</name>
    </ligand>
</feature>
<organism evidence="21 22">
    <name type="scientific">Klebsiella grimontii</name>
    <dbReference type="NCBI Taxonomy" id="2058152"/>
    <lineage>
        <taxon>Bacteria</taxon>
        <taxon>Pseudomonadati</taxon>
        <taxon>Pseudomonadota</taxon>
        <taxon>Gammaproteobacteria</taxon>
        <taxon>Enterobacterales</taxon>
        <taxon>Enterobacteriaceae</taxon>
        <taxon>Klebsiella/Raoultella group</taxon>
        <taxon>Klebsiella</taxon>
    </lineage>
</organism>
<gene>
    <name evidence="21" type="primary">citE</name>
    <name evidence="21" type="ORF">KOSB73_210187</name>
</gene>
<evidence type="ECO:0000256" key="2">
    <source>
        <dbReference type="ARBA" id="ARBA00003671"/>
    </source>
</evidence>
<comment type="subunit">
    <text evidence="5">Oligomer with a subunit composition of (alpha,beta,gamma)6.</text>
</comment>
<name>A0A285AYL4_9ENTR</name>
<evidence type="ECO:0000256" key="3">
    <source>
        <dbReference type="ARBA" id="ARBA00004496"/>
    </source>
</evidence>
<dbReference type="GO" id="GO:0000287">
    <property type="term" value="F:magnesium ion binding"/>
    <property type="evidence" value="ECO:0007669"/>
    <property type="project" value="TreeGrafter"/>
</dbReference>
<feature type="binding site" evidence="18">
    <location>
        <position position="181"/>
    </location>
    <ligand>
        <name>Mg(2+)</name>
        <dbReference type="ChEBI" id="CHEBI:18420"/>
    </ligand>
</feature>
<dbReference type="EC" id="4.1.3.6" evidence="7"/>
<dbReference type="NCBIfam" id="TIGR01588">
    <property type="entry name" value="citE"/>
    <property type="match status" value="1"/>
</dbReference>
<dbReference type="InterPro" id="IPR006475">
    <property type="entry name" value="Citrate_lyase_beta_bac"/>
</dbReference>
<sequence length="314" mass="33855">MRAEGSRSGRGAARGATISTAMEPAMKPRRSMLFIPGANAAMLSTSFVYGADAVMFDLEDAVSLREKDTARLLVHHALQHPLYRDVETVVRINPLNTPFGLADLEAVVRAGVDMVRLPKTDSKEDIHELEAHVVRIERECGREVGSTKLMAAIESALGVVNAVEIARSSPRLSAIALAAFDYVMDMGTCRGDGTELFYARCAVLHAARVAGIAAYDVVWSDINNEEGFLAEANLAKNLGFNGKSLVNPRQIELLHQVYAPTLKDVEHARDVIAAAEEAEERGLGVVSLNGKMIDGPIIDHARKVVALSASGIRD</sequence>
<dbReference type="GO" id="GO:0008816">
    <property type="term" value="F:citryl-CoA lyase activity"/>
    <property type="evidence" value="ECO:0007669"/>
    <property type="project" value="UniProtKB-EC"/>
</dbReference>
<dbReference type="GO" id="GO:0008815">
    <property type="term" value="F:citrate (pro-3S)-lyase activity"/>
    <property type="evidence" value="ECO:0007669"/>
    <property type="project" value="UniProtKB-EC"/>
</dbReference>
<evidence type="ECO:0000313" key="22">
    <source>
        <dbReference type="Proteomes" id="UP000220639"/>
    </source>
</evidence>
<feature type="region of interest" description="Disordered" evidence="19">
    <location>
        <begin position="1"/>
        <end position="21"/>
    </location>
</feature>
<dbReference type="PANTHER" id="PTHR32308:SF10">
    <property type="entry name" value="CITRATE LYASE SUBUNIT BETA"/>
    <property type="match status" value="1"/>
</dbReference>
<keyword evidence="10 18" id="KW-0479">Metal-binding</keyword>
<comment type="catalytic activity">
    <reaction evidence="15">
        <text>citrate = oxaloacetate + acetate</text>
        <dbReference type="Rhea" id="RHEA:10760"/>
        <dbReference type="ChEBI" id="CHEBI:16452"/>
        <dbReference type="ChEBI" id="CHEBI:16947"/>
        <dbReference type="ChEBI" id="CHEBI:30089"/>
        <dbReference type="EC" id="4.1.3.6"/>
    </reaction>
</comment>
<dbReference type="InterPro" id="IPR005000">
    <property type="entry name" value="Aldolase/citrate-lyase_domain"/>
</dbReference>
<evidence type="ECO:0000256" key="17">
    <source>
        <dbReference type="PIRSR" id="PIRSR015582-1"/>
    </source>
</evidence>
<feature type="binding site" evidence="17">
    <location>
        <position position="154"/>
    </location>
    <ligand>
        <name>substrate</name>
    </ligand>
</feature>
<keyword evidence="11 18" id="KW-0460">Magnesium</keyword>
<evidence type="ECO:0000256" key="5">
    <source>
        <dbReference type="ARBA" id="ARBA00011382"/>
    </source>
</evidence>
<dbReference type="FunFam" id="3.20.20.60:FF:000008">
    <property type="entry name" value="Citrate (Pro-3S)-lyase subunit beta"/>
    <property type="match status" value="1"/>
</dbReference>
<evidence type="ECO:0000256" key="9">
    <source>
        <dbReference type="ARBA" id="ARBA00022490"/>
    </source>
</evidence>
<dbReference type="Gene3D" id="3.20.20.60">
    <property type="entry name" value="Phosphoenolpyruvate-binding domains"/>
    <property type="match status" value="1"/>
</dbReference>
<dbReference type="PIRSF" id="PIRSF015582">
    <property type="entry name" value="Cit_lyase_B"/>
    <property type="match status" value="1"/>
</dbReference>
<evidence type="ECO:0000256" key="12">
    <source>
        <dbReference type="ARBA" id="ARBA00023239"/>
    </source>
</evidence>
<evidence type="ECO:0000256" key="6">
    <source>
        <dbReference type="ARBA" id="ARBA00012258"/>
    </source>
</evidence>
<comment type="function">
    <text evidence="2">Represents a citryl-ACP lyase.</text>
</comment>
<comment type="catalytic activity">
    <reaction evidence="16">
        <text>(3S)-citryl-CoA = oxaloacetate + acetyl-CoA</text>
        <dbReference type="Rhea" id="RHEA:20812"/>
        <dbReference type="ChEBI" id="CHEBI:16452"/>
        <dbReference type="ChEBI" id="CHEBI:57288"/>
        <dbReference type="ChEBI" id="CHEBI:57321"/>
        <dbReference type="EC" id="4.1.3.34"/>
    </reaction>
</comment>
<evidence type="ECO:0000256" key="14">
    <source>
        <dbReference type="ARBA" id="ARBA00032495"/>
    </source>
</evidence>
<evidence type="ECO:0000256" key="19">
    <source>
        <dbReference type="SAM" id="MobiDB-lite"/>
    </source>
</evidence>
<dbReference type="Pfam" id="PF03328">
    <property type="entry name" value="HpcH_HpaI"/>
    <property type="match status" value="1"/>
</dbReference>
<evidence type="ECO:0000259" key="20">
    <source>
        <dbReference type="Pfam" id="PF03328"/>
    </source>
</evidence>
<accession>A0A285AYL4</accession>
<evidence type="ECO:0000256" key="10">
    <source>
        <dbReference type="ARBA" id="ARBA00022723"/>
    </source>
</evidence>
<feature type="binding site" evidence="18">
    <location>
        <position position="154"/>
    </location>
    <ligand>
        <name>Mg(2+)</name>
        <dbReference type="ChEBI" id="CHEBI:18420"/>
    </ligand>
</feature>
<dbReference type="EMBL" id="FZTC01000014">
    <property type="protein sequence ID" value="SNU33693.1"/>
    <property type="molecule type" value="Genomic_DNA"/>
</dbReference>
<dbReference type="EC" id="4.1.3.34" evidence="6"/>
<evidence type="ECO:0000256" key="16">
    <source>
        <dbReference type="ARBA" id="ARBA00049110"/>
    </source>
</evidence>
<comment type="similarity">
    <text evidence="4">Belongs to the HpcH/HpaI aldolase family. Citrate lyase beta subunit subfamily.</text>
</comment>
<evidence type="ECO:0000256" key="7">
    <source>
        <dbReference type="ARBA" id="ARBA00012914"/>
    </source>
</evidence>
<evidence type="ECO:0000256" key="4">
    <source>
        <dbReference type="ARBA" id="ARBA00005549"/>
    </source>
</evidence>
<dbReference type="GO" id="GO:0006084">
    <property type="term" value="P:acetyl-CoA metabolic process"/>
    <property type="evidence" value="ECO:0007669"/>
    <property type="project" value="InterPro"/>
</dbReference>
<evidence type="ECO:0000256" key="11">
    <source>
        <dbReference type="ARBA" id="ARBA00022842"/>
    </source>
</evidence>